<sequence length="326" mass="35901">MTTLNLLNIVRFISWSIVIILVVCAENSCTEARKRKRRHRGRGGKRRDQRDPVNDKIFLDALMRKSPSVATETVPDPNNPPAWTDAHLHAHMTPDASDEIKLRTTGKFGFHSPTEMVRGKVVHVADPGRSSNLGCAHSIKNEMEIPRDEPWIALIKRGRCYFFNKIKLGERYQASAVVIYDDQDGKIQVMNTIGTHTISLMVSLDFGKKLAALADSGTATYLTIEVGKTHNQKKTVSTTTPVTTQTSVLTKKTKKTTTTTTISTKESTTSGSLLVYLSDLSIPTGSQSPLRGDTGSGSRVNCNILLLFTLAIIAIVTSSFDVTEKR</sequence>
<proteinExistence type="evidence at transcript level"/>
<keyword evidence="2" id="KW-0812">Transmembrane</keyword>
<dbReference type="InterPro" id="IPR003137">
    <property type="entry name" value="PA_domain"/>
</dbReference>
<evidence type="ECO:0000256" key="2">
    <source>
        <dbReference type="SAM" id="Phobius"/>
    </source>
</evidence>
<feature type="transmembrane region" description="Helical" evidence="2">
    <location>
        <begin position="12"/>
        <end position="30"/>
    </location>
</feature>
<dbReference type="SUPFAM" id="SSF52025">
    <property type="entry name" value="PA domain"/>
    <property type="match status" value="1"/>
</dbReference>
<keyword evidence="2" id="KW-0472">Membrane</keyword>
<name>A0A6F9DMW9_9ASCI</name>
<dbReference type="Gene3D" id="3.50.30.30">
    <property type="match status" value="1"/>
</dbReference>
<reference evidence="4" key="1">
    <citation type="submission" date="2020-04" db="EMBL/GenBank/DDBJ databases">
        <authorList>
            <person name="Neveu A P."/>
        </authorList>
    </citation>
    <scope>NUCLEOTIDE SEQUENCE</scope>
    <source>
        <tissue evidence="4">Whole embryo</tissue>
    </source>
</reference>
<accession>A0A6F9DMW9</accession>
<dbReference type="Pfam" id="PF02225">
    <property type="entry name" value="PA"/>
    <property type="match status" value="1"/>
</dbReference>
<dbReference type="EMBL" id="LR788915">
    <property type="protein sequence ID" value="CAB3264777.1"/>
    <property type="molecule type" value="mRNA"/>
</dbReference>
<feature type="compositionally biased region" description="Basic residues" evidence="1">
    <location>
        <begin position="33"/>
        <end position="45"/>
    </location>
</feature>
<keyword evidence="2" id="KW-1133">Transmembrane helix</keyword>
<organism evidence="4">
    <name type="scientific">Phallusia mammillata</name>
    <dbReference type="NCBI Taxonomy" id="59560"/>
    <lineage>
        <taxon>Eukaryota</taxon>
        <taxon>Metazoa</taxon>
        <taxon>Chordata</taxon>
        <taxon>Tunicata</taxon>
        <taxon>Ascidiacea</taxon>
        <taxon>Phlebobranchia</taxon>
        <taxon>Ascidiidae</taxon>
        <taxon>Phallusia</taxon>
    </lineage>
</organism>
<protein>
    <submittedName>
        <fullName evidence="4">E3 ubiquitin-protein ligase RING finger protein 150 (PEN-1)</fullName>
    </submittedName>
</protein>
<dbReference type="AlphaFoldDB" id="A0A6F9DMW9"/>
<dbReference type="InterPro" id="IPR046450">
    <property type="entry name" value="PA_dom_sf"/>
</dbReference>
<feature type="domain" description="PA" evidence="3">
    <location>
        <begin position="118"/>
        <end position="208"/>
    </location>
</feature>
<evidence type="ECO:0000313" key="4">
    <source>
        <dbReference type="EMBL" id="CAB3264777.1"/>
    </source>
</evidence>
<evidence type="ECO:0000256" key="1">
    <source>
        <dbReference type="SAM" id="MobiDB-lite"/>
    </source>
</evidence>
<evidence type="ECO:0000259" key="3">
    <source>
        <dbReference type="Pfam" id="PF02225"/>
    </source>
</evidence>
<feature type="transmembrane region" description="Helical" evidence="2">
    <location>
        <begin position="300"/>
        <end position="320"/>
    </location>
</feature>
<feature type="region of interest" description="Disordered" evidence="1">
    <location>
        <begin position="31"/>
        <end position="51"/>
    </location>
</feature>
<gene>
    <name evidence="4" type="primary">Pen1</name>
</gene>